<evidence type="ECO:0000313" key="5">
    <source>
        <dbReference type="Proteomes" id="UP000547674"/>
    </source>
</evidence>
<sequence>MSEMPPEKLTAEEARVQKLLRSLSAPEGDSSFQKSLRDQFVSGELQETGNATEAGEAGATATPSRAATPDRAKVVPIESHARSIWTWAVAAAAVVAIVFSAVMYNTGPAYEFMAVRGSGFVEVNGERIAASNIPQLTAAIHGGARVKLDPSVEMDVRVPGYFALQLTENTDMILPRSPGKLWGKTQNALFENGEVRVTTAADFPGSQLTFSTPEAVVEVNGTTLAVIRDEDGTCVCVYSGSVGMSEPCMPPEPVAEGKRKLMFRDHHKEPVLMEITPMERTKLQMFEDAAGTH</sequence>
<evidence type="ECO:0000259" key="3">
    <source>
        <dbReference type="Pfam" id="PF04773"/>
    </source>
</evidence>
<evidence type="ECO:0000256" key="2">
    <source>
        <dbReference type="SAM" id="Phobius"/>
    </source>
</evidence>
<evidence type="ECO:0000313" key="4">
    <source>
        <dbReference type="EMBL" id="NNF06007.1"/>
    </source>
</evidence>
<dbReference type="InterPro" id="IPR006860">
    <property type="entry name" value="FecR"/>
</dbReference>
<evidence type="ECO:0000256" key="1">
    <source>
        <dbReference type="SAM" id="MobiDB-lite"/>
    </source>
</evidence>
<keyword evidence="2" id="KW-0812">Transmembrane</keyword>
<comment type="caution">
    <text evidence="4">The sequence shown here is derived from an EMBL/GenBank/DDBJ whole genome shotgun (WGS) entry which is preliminary data.</text>
</comment>
<dbReference type="Proteomes" id="UP000547674">
    <property type="component" value="Unassembled WGS sequence"/>
</dbReference>
<organism evidence="4 5">
    <name type="scientific">Eiseniibacteriota bacterium</name>
    <dbReference type="NCBI Taxonomy" id="2212470"/>
    <lineage>
        <taxon>Bacteria</taxon>
        <taxon>Candidatus Eiseniibacteriota</taxon>
    </lineage>
</organism>
<gene>
    <name evidence="4" type="ORF">HKN21_04545</name>
</gene>
<feature type="compositionally biased region" description="Low complexity" evidence="1">
    <location>
        <begin position="47"/>
        <end position="62"/>
    </location>
</feature>
<keyword evidence="2" id="KW-0472">Membrane</keyword>
<proteinExistence type="predicted"/>
<dbReference type="Pfam" id="PF04773">
    <property type="entry name" value="FecR"/>
    <property type="match status" value="1"/>
</dbReference>
<dbReference type="EMBL" id="JABDJR010000168">
    <property type="protein sequence ID" value="NNF06007.1"/>
    <property type="molecule type" value="Genomic_DNA"/>
</dbReference>
<name>A0A7Y2H1T9_UNCEI</name>
<reference evidence="4 5" key="1">
    <citation type="submission" date="2020-03" db="EMBL/GenBank/DDBJ databases">
        <title>Metabolic flexibility allows generalist bacteria to become dominant in a frequently disturbed ecosystem.</title>
        <authorList>
            <person name="Chen Y.-J."/>
            <person name="Leung P.M."/>
            <person name="Bay S.K."/>
            <person name="Hugenholtz P."/>
            <person name="Kessler A.J."/>
            <person name="Shelley G."/>
            <person name="Waite D.W."/>
            <person name="Cook P.L."/>
            <person name="Greening C."/>
        </authorList>
    </citation>
    <scope>NUCLEOTIDE SEQUENCE [LARGE SCALE GENOMIC DNA]</scope>
    <source>
        <strain evidence="4">SS_bin_28</strain>
    </source>
</reference>
<protein>
    <recommendedName>
        <fullName evidence="3">FecR protein domain-containing protein</fullName>
    </recommendedName>
</protein>
<feature type="domain" description="FecR protein" evidence="3">
    <location>
        <begin position="153"/>
        <end position="242"/>
    </location>
</feature>
<dbReference type="AlphaFoldDB" id="A0A7Y2H1T9"/>
<keyword evidence="2" id="KW-1133">Transmembrane helix</keyword>
<feature type="region of interest" description="Disordered" evidence="1">
    <location>
        <begin position="24"/>
        <end position="69"/>
    </location>
</feature>
<accession>A0A7Y2H1T9</accession>
<feature type="transmembrane region" description="Helical" evidence="2">
    <location>
        <begin position="84"/>
        <end position="104"/>
    </location>
</feature>